<dbReference type="KEGG" id="kmn:HW532_14280"/>
<dbReference type="InterPro" id="IPR018300">
    <property type="entry name" value="Aminotrans_IV_CS"/>
</dbReference>
<keyword evidence="9 15" id="KW-0663">Pyridoxal phosphate</keyword>
<dbReference type="EC" id="2.6.1.42" evidence="7"/>
<comment type="catalytic activity">
    <reaction evidence="13">
        <text>L-leucine + 2-oxoglutarate = 4-methyl-2-oxopentanoate + L-glutamate</text>
        <dbReference type="Rhea" id="RHEA:18321"/>
        <dbReference type="ChEBI" id="CHEBI:16810"/>
        <dbReference type="ChEBI" id="CHEBI:17865"/>
        <dbReference type="ChEBI" id="CHEBI:29985"/>
        <dbReference type="ChEBI" id="CHEBI:57427"/>
        <dbReference type="EC" id="2.6.1.42"/>
    </reaction>
</comment>
<dbReference type="NCBIfam" id="NF009896">
    <property type="entry name" value="PRK13356.1"/>
    <property type="match status" value="1"/>
</dbReference>
<dbReference type="InterPro" id="IPR036038">
    <property type="entry name" value="Aminotransferase-like"/>
</dbReference>
<evidence type="ECO:0000256" key="12">
    <source>
        <dbReference type="ARBA" id="ARBA00048798"/>
    </source>
</evidence>
<dbReference type="EMBL" id="CP058214">
    <property type="protein sequence ID" value="QPC43751.1"/>
    <property type="molecule type" value="Genomic_DNA"/>
</dbReference>
<evidence type="ECO:0000256" key="9">
    <source>
        <dbReference type="ARBA" id="ARBA00022898"/>
    </source>
</evidence>
<sequence length="289" mass="31404">MAIGKTIATYFDGRWIDGNVPIMRAADHAAWLGTQIFDGARQFEGTTPDLDLHCARLVHSAEVMGMVSPVSAEEIEAQVRKGLDRFARDATLYIRPMMWSCDGGAGVLDLDPESTGFAICIEDMPMPQTGAYSLTVSPYRRPRQDMAVTGAKTGSLYPNNGRILTDARARGFSNALSLDADGNVAETASMNAFAVTDGVVFTPVPNGCFLNGLTRQRVIKLLRADGVEVVETTMSLADFDNADEIFLTGNIAKVMPVNRYQDRALDTGPVTTRARSLYWDFARSTAATM</sequence>
<comment type="pathway">
    <text evidence="5">Amino-acid biosynthesis; L-leucine biosynthesis; L-leucine from 3-methyl-2-oxobutanoate: step 4/4.</text>
</comment>
<dbReference type="Gene3D" id="3.30.470.10">
    <property type="match status" value="1"/>
</dbReference>
<dbReference type="Gene3D" id="3.20.10.10">
    <property type="entry name" value="D-amino Acid Aminotransferase, subunit A, domain 2"/>
    <property type="match status" value="1"/>
</dbReference>
<evidence type="ECO:0000256" key="14">
    <source>
        <dbReference type="RuleBase" id="RU004106"/>
    </source>
</evidence>
<keyword evidence="16" id="KW-0808">Transferase</keyword>
<comment type="similarity">
    <text evidence="6 14">Belongs to the class-IV pyridoxal-phosphate-dependent aminotransferase family.</text>
</comment>
<dbReference type="RefSeq" id="WP_213161115.1">
    <property type="nucleotide sequence ID" value="NZ_CP058214.1"/>
</dbReference>
<accession>A0A7S8C5G3</accession>
<evidence type="ECO:0000256" key="6">
    <source>
        <dbReference type="ARBA" id="ARBA00009320"/>
    </source>
</evidence>
<protein>
    <recommendedName>
        <fullName evidence="8">Probable branched-chain-amino-acid aminotransferase</fullName>
        <ecNumber evidence="7">2.6.1.42</ecNumber>
    </recommendedName>
</protein>
<dbReference type="InterPro" id="IPR043131">
    <property type="entry name" value="BCAT-like_N"/>
</dbReference>
<evidence type="ECO:0000256" key="10">
    <source>
        <dbReference type="ARBA" id="ARBA00023304"/>
    </source>
</evidence>
<gene>
    <name evidence="16" type="ORF">HW532_14280</name>
</gene>
<evidence type="ECO:0000256" key="8">
    <source>
        <dbReference type="ARBA" id="ARBA00014472"/>
    </source>
</evidence>
<dbReference type="Proteomes" id="UP000593594">
    <property type="component" value="Chromosome"/>
</dbReference>
<evidence type="ECO:0000256" key="3">
    <source>
        <dbReference type="ARBA" id="ARBA00004824"/>
    </source>
</evidence>
<evidence type="ECO:0000256" key="7">
    <source>
        <dbReference type="ARBA" id="ARBA00013053"/>
    </source>
</evidence>
<dbReference type="GO" id="GO:0009082">
    <property type="term" value="P:branched-chain amino acid biosynthetic process"/>
    <property type="evidence" value="ECO:0007669"/>
    <property type="project" value="UniProtKB-KW"/>
</dbReference>
<dbReference type="PROSITE" id="PS00770">
    <property type="entry name" value="AA_TRANSFER_CLASS_4"/>
    <property type="match status" value="1"/>
</dbReference>
<keyword evidence="17" id="KW-1185">Reference proteome</keyword>
<comment type="function">
    <text evidence="2">Acts on leucine, isoleucine and valine.</text>
</comment>
<comment type="pathway">
    <text evidence="4">Amino-acid biosynthesis; L-valine biosynthesis; L-valine from pyruvate: step 4/4.</text>
</comment>
<evidence type="ECO:0000256" key="11">
    <source>
        <dbReference type="ARBA" id="ARBA00048212"/>
    </source>
</evidence>
<dbReference type="InterPro" id="IPR043132">
    <property type="entry name" value="BCAT-like_C"/>
</dbReference>
<evidence type="ECO:0000256" key="5">
    <source>
        <dbReference type="ARBA" id="ARBA00005072"/>
    </source>
</evidence>
<dbReference type="CDD" id="cd00449">
    <property type="entry name" value="PLPDE_IV"/>
    <property type="match status" value="1"/>
</dbReference>
<keyword evidence="10" id="KW-0100">Branched-chain amino acid biosynthesis</keyword>
<dbReference type="GO" id="GO:0004084">
    <property type="term" value="F:branched-chain-amino-acid transaminase activity"/>
    <property type="evidence" value="ECO:0007669"/>
    <property type="project" value="UniProtKB-EC"/>
</dbReference>
<name>A0A7S8C5G3_9HYPH</name>
<dbReference type="InterPro" id="IPR001544">
    <property type="entry name" value="Aminotrans_IV"/>
</dbReference>
<dbReference type="PANTHER" id="PTHR42743">
    <property type="entry name" value="AMINO-ACID AMINOTRANSFERASE"/>
    <property type="match status" value="1"/>
</dbReference>
<dbReference type="InterPro" id="IPR050571">
    <property type="entry name" value="Class-IV_PLP-Dep_Aminotrnsfr"/>
</dbReference>
<dbReference type="AlphaFoldDB" id="A0A7S8C5G3"/>
<evidence type="ECO:0000256" key="15">
    <source>
        <dbReference type="RuleBase" id="RU004516"/>
    </source>
</evidence>
<evidence type="ECO:0000256" key="1">
    <source>
        <dbReference type="ARBA" id="ARBA00001933"/>
    </source>
</evidence>
<proteinExistence type="inferred from homology"/>
<evidence type="ECO:0000256" key="13">
    <source>
        <dbReference type="ARBA" id="ARBA00049229"/>
    </source>
</evidence>
<reference evidence="16 17" key="1">
    <citation type="submission" date="2020-06" db="EMBL/GenBank/DDBJ databases">
        <title>Genome sequence of 2 isolates from Red Sea Mangroves.</title>
        <authorList>
            <person name="Sefrji F."/>
            <person name="Michoud G."/>
            <person name="Merlino G."/>
            <person name="Daffonchio D."/>
        </authorList>
    </citation>
    <scope>NUCLEOTIDE SEQUENCE [LARGE SCALE GENOMIC DNA]</scope>
    <source>
        <strain evidence="16 17">R1DC25</strain>
    </source>
</reference>
<comment type="pathway">
    <text evidence="3">Amino-acid biosynthesis; L-isoleucine biosynthesis; L-isoleucine from 2-oxobutanoate: step 4/4.</text>
</comment>
<comment type="catalytic activity">
    <reaction evidence="11">
        <text>L-valine + 2-oxoglutarate = 3-methyl-2-oxobutanoate + L-glutamate</text>
        <dbReference type="Rhea" id="RHEA:24813"/>
        <dbReference type="ChEBI" id="CHEBI:11851"/>
        <dbReference type="ChEBI" id="CHEBI:16810"/>
        <dbReference type="ChEBI" id="CHEBI:29985"/>
        <dbReference type="ChEBI" id="CHEBI:57762"/>
        <dbReference type="EC" id="2.6.1.42"/>
    </reaction>
</comment>
<dbReference type="Pfam" id="PF01063">
    <property type="entry name" value="Aminotran_4"/>
    <property type="match status" value="1"/>
</dbReference>
<dbReference type="GO" id="GO:0005829">
    <property type="term" value="C:cytosol"/>
    <property type="evidence" value="ECO:0007669"/>
    <property type="project" value="TreeGrafter"/>
</dbReference>
<evidence type="ECO:0000256" key="2">
    <source>
        <dbReference type="ARBA" id="ARBA00003109"/>
    </source>
</evidence>
<comment type="cofactor">
    <cofactor evidence="1 15">
        <name>pyridoxal 5'-phosphate</name>
        <dbReference type="ChEBI" id="CHEBI:597326"/>
    </cofactor>
</comment>
<organism evidence="16 17">
    <name type="scientific">Kaustia mangrovi</name>
    <dbReference type="NCBI Taxonomy" id="2593653"/>
    <lineage>
        <taxon>Bacteria</taxon>
        <taxon>Pseudomonadati</taxon>
        <taxon>Pseudomonadota</taxon>
        <taxon>Alphaproteobacteria</taxon>
        <taxon>Hyphomicrobiales</taxon>
        <taxon>Parvibaculaceae</taxon>
        <taxon>Kaustia</taxon>
    </lineage>
</organism>
<dbReference type="SUPFAM" id="SSF56752">
    <property type="entry name" value="D-aminoacid aminotransferase-like PLP-dependent enzymes"/>
    <property type="match status" value="1"/>
</dbReference>
<dbReference type="PANTHER" id="PTHR42743:SF11">
    <property type="entry name" value="AMINODEOXYCHORISMATE LYASE"/>
    <property type="match status" value="1"/>
</dbReference>
<comment type="catalytic activity">
    <reaction evidence="12">
        <text>L-isoleucine + 2-oxoglutarate = (S)-3-methyl-2-oxopentanoate + L-glutamate</text>
        <dbReference type="Rhea" id="RHEA:24801"/>
        <dbReference type="ChEBI" id="CHEBI:16810"/>
        <dbReference type="ChEBI" id="CHEBI:29985"/>
        <dbReference type="ChEBI" id="CHEBI:35146"/>
        <dbReference type="ChEBI" id="CHEBI:58045"/>
        <dbReference type="EC" id="2.6.1.42"/>
    </reaction>
</comment>
<keyword evidence="16" id="KW-0032">Aminotransferase</keyword>
<keyword evidence="10" id="KW-0028">Amino-acid biosynthesis</keyword>
<evidence type="ECO:0000256" key="4">
    <source>
        <dbReference type="ARBA" id="ARBA00004931"/>
    </source>
</evidence>
<evidence type="ECO:0000313" key="17">
    <source>
        <dbReference type="Proteomes" id="UP000593594"/>
    </source>
</evidence>
<evidence type="ECO:0000313" key="16">
    <source>
        <dbReference type="EMBL" id="QPC43751.1"/>
    </source>
</evidence>